<gene>
    <name evidence="3" type="ORF">OAN307_c15660</name>
</gene>
<evidence type="ECO:0000313" key="3">
    <source>
        <dbReference type="EMBL" id="AGI67239.1"/>
    </source>
</evidence>
<evidence type="ECO:0000256" key="1">
    <source>
        <dbReference type="ARBA" id="ARBA00044755"/>
    </source>
</evidence>
<name>M9R3L8_9RHOB</name>
<feature type="compositionally biased region" description="Polar residues" evidence="2">
    <location>
        <begin position="1"/>
        <end position="19"/>
    </location>
</feature>
<dbReference type="AlphaFoldDB" id="M9R3L8"/>
<dbReference type="Pfam" id="PF04519">
    <property type="entry name" value="Bactofilin"/>
    <property type="match status" value="1"/>
</dbReference>
<dbReference type="EMBL" id="CP003740">
    <property type="protein sequence ID" value="AGI67239.1"/>
    <property type="molecule type" value="Genomic_DNA"/>
</dbReference>
<dbReference type="eggNOG" id="COG1664">
    <property type="taxonomic scope" value="Bacteria"/>
</dbReference>
<dbReference type="PANTHER" id="PTHR35024">
    <property type="entry name" value="HYPOTHETICAL CYTOSOLIC PROTEIN"/>
    <property type="match status" value="1"/>
</dbReference>
<keyword evidence="4" id="KW-1185">Reference proteome</keyword>
<reference evidence="3 4" key="1">
    <citation type="journal article" date="2013" name="PLoS ONE">
        <title>Poles Apart: Arctic and Antarctic Octadecabacter strains Share High Genome Plasticity and a New Type of Xanthorhodopsin.</title>
        <authorList>
            <person name="Vollmers J."/>
            <person name="Voget S."/>
            <person name="Dietrich S."/>
            <person name="Gollnow K."/>
            <person name="Smits M."/>
            <person name="Meyer K."/>
            <person name="Brinkhoff T."/>
            <person name="Simon M."/>
            <person name="Daniel R."/>
        </authorList>
    </citation>
    <scope>NUCLEOTIDE SEQUENCE [LARGE SCALE GENOMIC DNA]</scope>
    <source>
        <strain evidence="3 4">307</strain>
    </source>
</reference>
<organism evidence="3 4">
    <name type="scientific">Octadecabacter antarcticus 307</name>
    <dbReference type="NCBI Taxonomy" id="391626"/>
    <lineage>
        <taxon>Bacteria</taxon>
        <taxon>Pseudomonadati</taxon>
        <taxon>Pseudomonadota</taxon>
        <taxon>Alphaproteobacteria</taxon>
        <taxon>Rhodobacterales</taxon>
        <taxon>Roseobacteraceae</taxon>
        <taxon>Octadecabacter</taxon>
    </lineage>
</organism>
<protein>
    <submittedName>
        <fullName evidence="3">Putative DUF583 family protein</fullName>
    </submittedName>
</protein>
<dbReference type="OrthoDB" id="7872866at2"/>
<sequence length="138" mass="14626">MFSKTTTDNLQKPTTQGTSGEKRRSVLHDDILIKGDWTSDGIVEFGGKIIGDITADVLVLTSDGRVTGNVRARNVTIEGHLEGTVAAISVVVKTTAKVMADIKADQLSIESGAEIQGHIQVAGNPPKTTLRARISSQT</sequence>
<dbReference type="InterPro" id="IPR007607">
    <property type="entry name" value="BacA/B"/>
</dbReference>
<comment type="similarity">
    <text evidence="1">Belongs to the bactofilin family.</text>
</comment>
<proteinExistence type="inferred from homology"/>
<evidence type="ECO:0000256" key="2">
    <source>
        <dbReference type="SAM" id="MobiDB-lite"/>
    </source>
</evidence>
<dbReference type="PANTHER" id="PTHR35024:SF4">
    <property type="entry name" value="POLYMER-FORMING CYTOSKELETAL PROTEIN"/>
    <property type="match status" value="1"/>
</dbReference>
<dbReference type="Proteomes" id="UP000005307">
    <property type="component" value="Chromosome"/>
</dbReference>
<feature type="region of interest" description="Disordered" evidence="2">
    <location>
        <begin position="1"/>
        <end position="23"/>
    </location>
</feature>
<evidence type="ECO:0000313" key="4">
    <source>
        <dbReference type="Proteomes" id="UP000005307"/>
    </source>
</evidence>
<dbReference type="HOGENOM" id="CLU_1925627_0_0_5"/>
<dbReference type="KEGG" id="oat:OAN307_c15660"/>
<accession>M9R3L8</accession>